<feature type="compositionally biased region" description="Acidic residues" evidence="10">
    <location>
        <begin position="126"/>
        <end position="144"/>
    </location>
</feature>
<evidence type="ECO:0000256" key="3">
    <source>
        <dbReference type="ARBA" id="ARBA00022448"/>
    </source>
</evidence>
<dbReference type="GO" id="GO:0006406">
    <property type="term" value="P:mRNA export from nucleus"/>
    <property type="evidence" value="ECO:0007669"/>
    <property type="project" value="TreeGrafter"/>
</dbReference>
<dbReference type="InterPro" id="IPR011502">
    <property type="entry name" value="Nucleoporin_Nup85"/>
</dbReference>
<dbReference type="GO" id="GO:0017056">
    <property type="term" value="F:structural constituent of nuclear pore"/>
    <property type="evidence" value="ECO:0007669"/>
    <property type="project" value="TreeGrafter"/>
</dbReference>
<evidence type="ECO:0000256" key="4">
    <source>
        <dbReference type="ARBA" id="ARBA00022816"/>
    </source>
</evidence>
<keyword evidence="4 9" id="KW-0509">mRNA transport</keyword>
<dbReference type="GO" id="GO:0045893">
    <property type="term" value="P:positive regulation of DNA-templated transcription"/>
    <property type="evidence" value="ECO:0007669"/>
    <property type="project" value="TreeGrafter"/>
</dbReference>
<accession>A0A165I2V4</accession>
<dbReference type="GO" id="GO:0031080">
    <property type="term" value="C:nuclear pore outer ring"/>
    <property type="evidence" value="ECO:0007669"/>
    <property type="project" value="TreeGrafter"/>
</dbReference>
<dbReference type="GO" id="GO:0031965">
    <property type="term" value="C:nuclear membrane"/>
    <property type="evidence" value="ECO:0007669"/>
    <property type="project" value="UniProtKB-UniRule"/>
</dbReference>
<dbReference type="Proteomes" id="UP000076632">
    <property type="component" value="Unassembled WGS sequence"/>
</dbReference>
<keyword evidence="7 9" id="KW-0906">Nuclear pore complex</keyword>
<feature type="region of interest" description="Disordered" evidence="10">
    <location>
        <begin position="1"/>
        <end position="207"/>
    </location>
</feature>
<proteinExistence type="inferred from homology"/>
<evidence type="ECO:0000256" key="10">
    <source>
        <dbReference type="SAM" id="MobiDB-lite"/>
    </source>
</evidence>
<comment type="subunit">
    <text evidence="9">Component of the nuclear pore complex (NPC).</text>
</comment>
<dbReference type="RefSeq" id="XP_018189848.1">
    <property type="nucleotide sequence ID" value="XM_018335882.1"/>
</dbReference>
<dbReference type="AlphaFoldDB" id="A0A165I2V4"/>
<feature type="compositionally biased region" description="Polar residues" evidence="10">
    <location>
        <begin position="183"/>
        <end position="192"/>
    </location>
</feature>
<protein>
    <recommendedName>
        <fullName evidence="9">Nuclear pore complex protein Nup85</fullName>
    </recommendedName>
</protein>
<comment type="function">
    <text evidence="9">Functions as a component of the nuclear pore complex (NPC).</text>
</comment>
<gene>
    <name evidence="11" type="ORF">L228DRAFT_281381</name>
</gene>
<sequence length="1174" mass="127427">MSFGFTDPTDSPFTPGRLPRQWDDSFGVGSNPSTTPAGAPPSSAPSFTPSGPPPTSSMLGSPQPGSALFSSRAASRTSPRFNFGSPMFKPKGQFPNSGQQGAHAHPFGFPGPAVPNSNPVFGYASDGDDEDESMMDDPEASVDAGDERDIPMAGDEMDNMADGSVMSPASNSSRLRSAGGFGSSIQSNSTPRGTKRAHAELSRRSPSVRLRNESALPGISKDLASKAEKIPVYEPDEMILRTEGLINDLVNEQPAEGEDESAFIAALASTPQDLLKSWQYFSEKSLREAGELETDVITIGPGEDAPPLTKANFIATLLLRLQHPPTTQASMSLSGSRSGWASSFNEYGNSVASGSPWPIPKVLLDWLNTHHDPYEGLGRDVQIHHPNATAHPNYWDIIYSSALRGKLTDVIRIFKESDFRHARTALEDGRDEPGYQGIQLGNIQRVINRAVQILEMCPAVQSGDWDILTNDWLLFRRRVEQGLSDLATFAEGGDKDAEEIDKPFMAKNFGLPNIPRQRSLSQASRRAESKVPWTVYQNLKAMYRIFLGGETEIISFSQDWVEAAIGLTVWWNGEDSDVSDGSLAGSRQSPIRAIARAQLPADEIANEDYLNRLAYAFARATDERDSNTFQIDSLSPIEVALGSIFEGNNEGAIGIVRSWSLVITAAIVEVGSYGGWLQLPGESNARDIFSESDLMVLSYGMEKDQMQRDQILSQYAEGLFQRRSLRAQNSKLVREGWELSVEVLSRLDDFDLATNKIDELLNKLELDSGRKVDNILSLCDELDISAQGRRISEKYADSLAENTFNYGDALLFYARAHNQRKIKDVLDLLISLCLVQSMAYPPETELDQTLADLITSPQASLIDLSRIDFKAAQLLQTCLSGYATLRRFYDVRDQTIKSSHTDTDNGKQKKASLAHLGPVARKREAAAKLVAIINSASDSISGGLVDESNGSIVQVDGLLALLGEALVFVNQPKRILSLQQTFSILKAIEDIQTVTPRIYDQCEEFLQSTILQARESSSSSGRSSSARIPDPRSILRKSINLSSSMMSASTTSTFGHGSSLSYSLIGSAMLDKDGHASDHDDDGENDSAASGSGVLVPPGLSESKTQRGWDWRVGLLRRGPHGAEPAEVSGQDVLRILRVGLAKELARGWVVSEDVGGFSTGAVGLGTGTGVGVL</sequence>
<dbReference type="InParanoid" id="A0A165I2V4"/>
<evidence type="ECO:0000256" key="2">
    <source>
        <dbReference type="ARBA" id="ARBA00005573"/>
    </source>
</evidence>
<keyword evidence="12" id="KW-1185">Reference proteome</keyword>
<feature type="region of interest" description="Disordered" evidence="10">
    <location>
        <begin position="1073"/>
        <end position="1105"/>
    </location>
</feature>
<keyword evidence="6 9" id="KW-0811">Translocation</keyword>
<dbReference type="OMA" id="YKPSPAC"/>
<dbReference type="OrthoDB" id="5422384at2759"/>
<dbReference type="GeneID" id="28901019"/>
<dbReference type="Pfam" id="PF07575">
    <property type="entry name" value="Nucleopor_Nup85"/>
    <property type="match status" value="1"/>
</dbReference>
<evidence type="ECO:0000256" key="1">
    <source>
        <dbReference type="ARBA" id="ARBA00004567"/>
    </source>
</evidence>
<organism evidence="11 12">
    <name type="scientific">Xylona heveae (strain CBS 132557 / TC161)</name>
    <dbReference type="NCBI Taxonomy" id="1328760"/>
    <lineage>
        <taxon>Eukaryota</taxon>
        <taxon>Fungi</taxon>
        <taxon>Dikarya</taxon>
        <taxon>Ascomycota</taxon>
        <taxon>Pezizomycotina</taxon>
        <taxon>Xylonomycetes</taxon>
        <taxon>Xylonales</taxon>
        <taxon>Xylonaceae</taxon>
        <taxon>Xylona</taxon>
    </lineage>
</organism>
<dbReference type="PANTHER" id="PTHR13373:SF21">
    <property type="entry name" value="NUCLEAR PORE COMPLEX PROTEIN NUP85"/>
    <property type="match status" value="1"/>
</dbReference>
<keyword evidence="5 9" id="KW-0653">Protein transport</keyword>
<evidence type="ECO:0000256" key="5">
    <source>
        <dbReference type="ARBA" id="ARBA00022927"/>
    </source>
</evidence>
<evidence type="ECO:0000256" key="8">
    <source>
        <dbReference type="ARBA" id="ARBA00023242"/>
    </source>
</evidence>
<name>A0A165I2V4_XYLHT</name>
<evidence type="ECO:0000313" key="11">
    <source>
        <dbReference type="EMBL" id="KZF24293.1"/>
    </source>
</evidence>
<keyword evidence="3 9" id="KW-0813">Transport</keyword>
<comment type="subcellular location">
    <subcellularLocation>
        <location evidence="1 9">Nucleus</location>
        <location evidence="1 9">Nuclear pore complex</location>
    </subcellularLocation>
</comment>
<dbReference type="PANTHER" id="PTHR13373">
    <property type="entry name" value="FROUNT PROTEIN-RELATED"/>
    <property type="match status" value="1"/>
</dbReference>
<evidence type="ECO:0000256" key="6">
    <source>
        <dbReference type="ARBA" id="ARBA00023010"/>
    </source>
</evidence>
<evidence type="ECO:0000313" key="12">
    <source>
        <dbReference type="Proteomes" id="UP000076632"/>
    </source>
</evidence>
<keyword evidence="8 9" id="KW-0539">Nucleus</keyword>
<evidence type="ECO:0000256" key="9">
    <source>
        <dbReference type="RuleBase" id="RU365073"/>
    </source>
</evidence>
<feature type="compositionally biased region" description="Polar residues" evidence="10">
    <location>
        <begin position="68"/>
        <end position="80"/>
    </location>
</feature>
<dbReference type="GO" id="GO:0006606">
    <property type="term" value="P:protein import into nucleus"/>
    <property type="evidence" value="ECO:0007669"/>
    <property type="project" value="TreeGrafter"/>
</dbReference>
<dbReference type="STRING" id="1328760.A0A165I2V4"/>
<evidence type="ECO:0000256" key="7">
    <source>
        <dbReference type="ARBA" id="ARBA00023132"/>
    </source>
</evidence>
<reference evidence="11 12" key="1">
    <citation type="journal article" date="2016" name="Fungal Biol.">
        <title>The genome of Xylona heveae provides a window into fungal endophytism.</title>
        <authorList>
            <person name="Gazis R."/>
            <person name="Kuo A."/>
            <person name="Riley R."/>
            <person name="LaButti K."/>
            <person name="Lipzen A."/>
            <person name="Lin J."/>
            <person name="Amirebrahimi M."/>
            <person name="Hesse C.N."/>
            <person name="Spatafora J.W."/>
            <person name="Henrissat B."/>
            <person name="Hainaut M."/>
            <person name="Grigoriev I.V."/>
            <person name="Hibbett D.S."/>
        </authorList>
    </citation>
    <scope>NUCLEOTIDE SEQUENCE [LARGE SCALE GENOMIC DNA]</scope>
    <source>
        <strain evidence="11 12">TC161</strain>
    </source>
</reference>
<keyword evidence="9" id="KW-0472">Membrane</keyword>
<dbReference type="EMBL" id="KV407456">
    <property type="protein sequence ID" value="KZF24293.1"/>
    <property type="molecule type" value="Genomic_DNA"/>
</dbReference>
<comment type="similarity">
    <text evidence="2 9">Belongs to the nucleoporin Nup85 family.</text>
</comment>